<accession>A0AAN6Q412</accession>
<gene>
    <name evidence="1" type="ORF">N658DRAFT_97720</name>
</gene>
<dbReference type="Proteomes" id="UP001305647">
    <property type="component" value="Unassembled WGS sequence"/>
</dbReference>
<organism evidence="1 2">
    <name type="scientific">Parathielavia hyrcaniae</name>
    <dbReference type="NCBI Taxonomy" id="113614"/>
    <lineage>
        <taxon>Eukaryota</taxon>
        <taxon>Fungi</taxon>
        <taxon>Dikarya</taxon>
        <taxon>Ascomycota</taxon>
        <taxon>Pezizomycotina</taxon>
        <taxon>Sordariomycetes</taxon>
        <taxon>Sordariomycetidae</taxon>
        <taxon>Sordariales</taxon>
        <taxon>Chaetomiaceae</taxon>
        <taxon>Parathielavia</taxon>
    </lineage>
</organism>
<dbReference type="AlphaFoldDB" id="A0AAN6Q412"/>
<proteinExistence type="predicted"/>
<keyword evidence="2" id="KW-1185">Reference proteome</keyword>
<reference evidence="1" key="2">
    <citation type="submission" date="2023-05" db="EMBL/GenBank/DDBJ databases">
        <authorList>
            <consortium name="Lawrence Berkeley National Laboratory"/>
            <person name="Steindorff A."/>
            <person name="Hensen N."/>
            <person name="Bonometti L."/>
            <person name="Westerberg I."/>
            <person name="Brannstrom I.O."/>
            <person name="Guillou S."/>
            <person name="Cros-Aarteil S."/>
            <person name="Calhoun S."/>
            <person name="Haridas S."/>
            <person name="Kuo A."/>
            <person name="Mondo S."/>
            <person name="Pangilinan J."/>
            <person name="Riley R."/>
            <person name="Labutti K."/>
            <person name="Andreopoulos B."/>
            <person name="Lipzen A."/>
            <person name="Chen C."/>
            <person name="Yanf M."/>
            <person name="Daum C."/>
            <person name="Ng V."/>
            <person name="Clum A."/>
            <person name="Ohm R."/>
            <person name="Martin F."/>
            <person name="Silar P."/>
            <person name="Natvig D."/>
            <person name="Lalanne C."/>
            <person name="Gautier V."/>
            <person name="Ament-Velasquez S.L."/>
            <person name="Kruys A."/>
            <person name="Hutchinson M.I."/>
            <person name="Powell A.J."/>
            <person name="Barry K."/>
            <person name="Miller A.N."/>
            <person name="Grigoriev I.V."/>
            <person name="Debuchy R."/>
            <person name="Gladieux P."/>
            <person name="Thoren M.H."/>
            <person name="Johannesson H."/>
        </authorList>
    </citation>
    <scope>NUCLEOTIDE SEQUENCE</scope>
    <source>
        <strain evidence="1">CBS 757.83</strain>
    </source>
</reference>
<reference evidence="1" key="1">
    <citation type="journal article" date="2023" name="Mol. Phylogenet. Evol.">
        <title>Genome-scale phylogeny and comparative genomics of the fungal order Sordariales.</title>
        <authorList>
            <person name="Hensen N."/>
            <person name="Bonometti L."/>
            <person name="Westerberg I."/>
            <person name="Brannstrom I.O."/>
            <person name="Guillou S."/>
            <person name="Cros-Aarteil S."/>
            <person name="Calhoun S."/>
            <person name="Haridas S."/>
            <person name="Kuo A."/>
            <person name="Mondo S."/>
            <person name="Pangilinan J."/>
            <person name="Riley R."/>
            <person name="LaButti K."/>
            <person name="Andreopoulos B."/>
            <person name="Lipzen A."/>
            <person name="Chen C."/>
            <person name="Yan M."/>
            <person name="Daum C."/>
            <person name="Ng V."/>
            <person name="Clum A."/>
            <person name="Steindorff A."/>
            <person name="Ohm R.A."/>
            <person name="Martin F."/>
            <person name="Silar P."/>
            <person name="Natvig D.O."/>
            <person name="Lalanne C."/>
            <person name="Gautier V."/>
            <person name="Ament-Velasquez S.L."/>
            <person name="Kruys A."/>
            <person name="Hutchinson M.I."/>
            <person name="Powell A.J."/>
            <person name="Barry K."/>
            <person name="Miller A.N."/>
            <person name="Grigoriev I.V."/>
            <person name="Debuchy R."/>
            <person name="Gladieux P."/>
            <person name="Hiltunen Thoren M."/>
            <person name="Johannesson H."/>
        </authorList>
    </citation>
    <scope>NUCLEOTIDE SEQUENCE</scope>
    <source>
        <strain evidence="1">CBS 757.83</strain>
    </source>
</reference>
<dbReference type="EMBL" id="MU863640">
    <property type="protein sequence ID" value="KAK4100537.1"/>
    <property type="molecule type" value="Genomic_DNA"/>
</dbReference>
<name>A0AAN6Q412_9PEZI</name>
<evidence type="ECO:0000313" key="2">
    <source>
        <dbReference type="Proteomes" id="UP001305647"/>
    </source>
</evidence>
<evidence type="ECO:0000313" key="1">
    <source>
        <dbReference type="EMBL" id="KAK4100537.1"/>
    </source>
</evidence>
<comment type="caution">
    <text evidence="1">The sequence shown here is derived from an EMBL/GenBank/DDBJ whole genome shotgun (WGS) entry which is preliminary data.</text>
</comment>
<protein>
    <submittedName>
        <fullName evidence="1">Uncharacterized protein</fullName>
    </submittedName>
</protein>
<sequence length="185" mass="20702">MPWIPPDAGLQSSLCCDPFALWVPSEATAWTRLVGTSFEFSTPCWKECNTRLLRYCRATRSGIRMKRPGRMKLELLGPRRLYNMTEEPPRSMSTPPGLEQRNFLQRCGQDTLPSGVIKSGTRHENLDAALMICVDPDFSSLSGIDMMCYLQGKPDISILVGASKWPIRPRIHSPAKAFLFPTAVG</sequence>